<name>A0A6A6CJ13_ZASCE</name>
<feature type="compositionally biased region" description="Low complexity" evidence="1">
    <location>
        <begin position="19"/>
        <end position="34"/>
    </location>
</feature>
<gene>
    <name evidence="2" type="ORF">M409DRAFT_23379</name>
</gene>
<feature type="compositionally biased region" description="Polar residues" evidence="1">
    <location>
        <begin position="1"/>
        <end position="10"/>
    </location>
</feature>
<keyword evidence="3" id="KW-1185">Reference proteome</keyword>
<proteinExistence type="predicted"/>
<dbReference type="OrthoDB" id="10491028at2759"/>
<accession>A0A6A6CJ13</accession>
<organism evidence="2 3">
    <name type="scientific">Zasmidium cellare ATCC 36951</name>
    <dbReference type="NCBI Taxonomy" id="1080233"/>
    <lineage>
        <taxon>Eukaryota</taxon>
        <taxon>Fungi</taxon>
        <taxon>Dikarya</taxon>
        <taxon>Ascomycota</taxon>
        <taxon>Pezizomycotina</taxon>
        <taxon>Dothideomycetes</taxon>
        <taxon>Dothideomycetidae</taxon>
        <taxon>Mycosphaerellales</taxon>
        <taxon>Mycosphaerellaceae</taxon>
        <taxon>Zasmidium</taxon>
    </lineage>
</organism>
<dbReference type="EMBL" id="ML993597">
    <property type="protein sequence ID" value="KAF2166190.1"/>
    <property type="molecule type" value="Genomic_DNA"/>
</dbReference>
<dbReference type="AlphaFoldDB" id="A0A6A6CJ13"/>
<feature type="region of interest" description="Disordered" evidence="1">
    <location>
        <begin position="1"/>
        <end position="47"/>
    </location>
</feature>
<protein>
    <submittedName>
        <fullName evidence="2">Uncharacterized protein</fullName>
    </submittedName>
</protein>
<evidence type="ECO:0000256" key="1">
    <source>
        <dbReference type="SAM" id="MobiDB-lite"/>
    </source>
</evidence>
<dbReference type="RefSeq" id="XP_033667079.1">
    <property type="nucleotide sequence ID" value="XM_033806768.1"/>
</dbReference>
<dbReference type="GeneID" id="54560040"/>
<evidence type="ECO:0000313" key="3">
    <source>
        <dbReference type="Proteomes" id="UP000799537"/>
    </source>
</evidence>
<feature type="region of interest" description="Disordered" evidence="1">
    <location>
        <begin position="82"/>
        <end position="110"/>
    </location>
</feature>
<dbReference type="Proteomes" id="UP000799537">
    <property type="component" value="Unassembled WGS sequence"/>
</dbReference>
<reference evidence="2" key="1">
    <citation type="journal article" date="2020" name="Stud. Mycol.">
        <title>101 Dothideomycetes genomes: a test case for predicting lifestyles and emergence of pathogens.</title>
        <authorList>
            <person name="Haridas S."/>
            <person name="Albert R."/>
            <person name="Binder M."/>
            <person name="Bloem J."/>
            <person name="Labutti K."/>
            <person name="Salamov A."/>
            <person name="Andreopoulos B."/>
            <person name="Baker S."/>
            <person name="Barry K."/>
            <person name="Bills G."/>
            <person name="Bluhm B."/>
            <person name="Cannon C."/>
            <person name="Castanera R."/>
            <person name="Culley D."/>
            <person name="Daum C."/>
            <person name="Ezra D."/>
            <person name="Gonzalez J."/>
            <person name="Henrissat B."/>
            <person name="Kuo A."/>
            <person name="Liang C."/>
            <person name="Lipzen A."/>
            <person name="Lutzoni F."/>
            <person name="Magnuson J."/>
            <person name="Mondo S."/>
            <person name="Nolan M."/>
            <person name="Ohm R."/>
            <person name="Pangilinan J."/>
            <person name="Park H.-J."/>
            <person name="Ramirez L."/>
            <person name="Alfaro M."/>
            <person name="Sun H."/>
            <person name="Tritt A."/>
            <person name="Yoshinaga Y."/>
            <person name="Zwiers L.-H."/>
            <person name="Turgeon B."/>
            <person name="Goodwin S."/>
            <person name="Spatafora J."/>
            <person name="Crous P."/>
            <person name="Grigoriev I."/>
        </authorList>
    </citation>
    <scope>NUCLEOTIDE SEQUENCE</scope>
    <source>
        <strain evidence="2">ATCC 36951</strain>
    </source>
</reference>
<evidence type="ECO:0000313" key="2">
    <source>
        <dbReference type="EMBL" id="KAF2166190.1"/>
    </source>
</evidence>
<sequence length="195" mass="22082">MGNTLTTSTPAFLLHSHHSQTQPQQQQSPPQETTNKPPKTNPYAVKEPAFQGYVAGWRQGSFDSDAQEFSFATFQTSHVSVNRNETGMTEGYEGDDDEDSQLDRDGNVNGGLECRVQRSEFERLGRGRGFERAGSVRERERERDVLGDVGEGKMWKERKFEEPSLERKLERVRRTVEEEHALPGRGLGLEVERVG</sequence>